<feature type="region of interest" description="Disordered" evidence="1">
    <location>
        <begin position="187"/>
        <end position="206"/>
    </location>
</feature>
<dbReference type="Proteomes" id="UP000887575">
    <property type="component" value="Unassembled WGS sequence"/>
</dbReference>
<keyword evidence="3" id="KW-1185">Reference proteome</keyword>
<protein>
    <submittedName>
        <fullName evidence="4">Uncharacterized protein</fullName>
    </submittedName>
</protein>
<dbReference type="WBParaSite" id="MBELARI_LOCUS2317">
    <property type="protein sequence ID" value="MBELARI_LOCUS2317"/>
    <property type="gene ID" value="MBELARI_LOCUS2317"/>
</dbReference>
<name>A0AAF3F680_9BILA</name>
<reference evidence="4" key="1">
    <citation type="submission" date="2024-02" db="UniProtKB">
        <authorList>
            <consortium name="WormBaseParasite"/>
        </authorList>
    </citation>
    <scope>IDENTIFICATION</scope>
</reference>
<feature type="transmembrane region" description="Helical" evidence="2">
    <location>
        <begin position="63"/>
        <end position="82"/>
    </location>
</feature>
<feature type="transmembrane region" description="Helical" evidence="2">
    <location>
        <begin position="133"/>
        <end position="154"/>
    </location>
</feature>
<evidence type="ECO:0000313" key="4">
    <source>
        <dbReference type="WBParaSite" id="MBELARI_LOCUS2317"/>
    </source>
</evidence>
<evidence type="ECO:0000313" key="3">
    <source>
        <dbReference type="Proteomes" id="UP000887575"/>
    </source>
</evidence>
<organism evidence="3 4">
    <name type="scientific">Mesorhabditis belari</name>
    <dbReference type="NCBI Taxonomy" id="2138241"/>
    <lineage>
        <taxon>Eukaryota</taxon>
        <taxon>Metazoa</taxon>
        <taxon>Ecdysozoa</taxon>
        <taxon>Nematoda</taxon>
        <taxon>Chromadorea</taxon>
        <taxon>Rhabditida</taxon>
        <taxon>Rhabditina</taxon>
        <taxon>Rhabditomorpha</taxon>
        <taxon>Rhabditoidea</taxon>
        <taxon>Rhabditidae</taxon>
        <taxon>Mesorhabditinae</taxon>
        <taxon>Mesorhabditis</taxon>
    </lineage>
</organism>
<keyword evidence="2" id="KW-0472">Membrane</keyword>
<proteinExistence type="predicted"/>
<dbReference type="AlphaFoldDB" id="A0AAF3F680"/>
<feature type="transmembrane region" description="Helical" evidence="2">
    <location>
        <begin position="91"/>
        <end position="113"/>
    </location>
</feature>
<evidence type="ECO:0000256" key="1">
    <source>
        <dbReference type="SAM" id="MobiDB-lite"/>
    </source>
</evidence>
<keyword evidence="2" id="KW-0812">Transmembrane</keyword>
<accession>A0AAF3F680</accession>
<sequence>MNSDRRPLLLSPKEENHENNETGMAVEWPCAACATLLGIAHLSMGLGLLAFDVVTNETSETAFAATAALAYIICSVLSFIAARRLDRCAQLLLFAFAAFSALTSLSIFLEAAVVLNRLCGQRACTEGRDLVHSTLICIALTEFVISSISMIVCYRSLRNAFGVNTVASPYSTLIVGDYTTLERQPRPMREHKGKKSAVTVKPTHNHEPPFPFVAGLL</sequence>
<feature type="transmembrane region" description="Helical" evidence="2">
    <location>
        <begin position="28"/>
        <end position="51"/>
    </location>
</feature>
<keyword evidence="2" id="KW-1133">Transmembrane helix</keyword>
<evidence type="ECO:0000256" key="2">
    <source>
        <dbReference type="SAM" id="Phobius"/>
    </source>
</evidence>